<keyword evidence="4 11" id="KW-1133">Transmembrane helix</keyword>
<accession>A0AAV2AFE4</accession>
<evidence type="ECO:0000313" key="13">
    <source>
        <dbReference type="EMBL" id="CAL1282667.1"/>
    </source>
</evidence>
<feature type="region of interest" description="Disordered" evidence="10">
    <location>
        <begin position="887"/>
        <end position="913"/>
    </location>
</feature>
<dbReference type="NCBIfam" id="TIGR00840">
    <property type="entry name" value="b_cpa1"/>
    <property type="match status" value="1"/>
</dbReference>
<evidence type="ECO:0000256" key="10">
    <source>
        <dbReference type="SAM" id="MobiDB-lite"/>
    </source>
</evidence>
<keyword evidence="5" id="KW-0915">Sodium</keyword>
<comment type="similarity">
    <text evidence="9">Belongs to the monovalent cation:proton antiporter 1 (CPA1) transporter (TC 2.A.36) family.</text>
</comment>
<feature type="transmembrane region" description="Helical" evidence="11">
    <location>
        <begin position="118"/>
        <end position="138"/>
    </location>
</feature>
<feature type="transmembrane region" description="Helical" evidence="11">
    <location>
        <begin position="367"/>
        <end position="386"/>
    </location>
</feature>
<evidence type="ECO:0000256" key="2">
    <source>
        <dbReference type="ARBA" id="ARBA00022448"/>
    </source>
</evidence>
<feature type="transmembrane region" description="Helical" evidence="11">
    <location>
        <begin position="144"/>
        <end position="162"/>
    </location>
</feature>
<sequence length="938" mass="105934">MPLINFYIIFTVIFATINVSREQSSRVPSQDTGNLNLKTEVISNRVNNPVLQPLYKSETTSEGSEERVHEIKRYPVASFDFDHVAAPFIITAWIFVACGAKIVFHVSPKLANYCPESCMLLLVGVALGLVLFHSGMIVGPLTPTVFFLFMLPPIVFDAGYFMPNRLFFDNIISILVFAVIGTVWNALSIGVSLWAIGLTGIFGYQVSLIEMLLFSSIVSAVDPVAVLAVFEEIHVNEVLYIIVFGESLLNDAVTVVLYHMFEGYTEMGIPNILPIDYFSGVASFFVVSLGGTMIGILFGLMTAFLSKHTTSVPVIEPMFPFIMGYMSYLFAEMFHLSGILSLIFCGITMKNYVEENISSQSHVTVKYVTKMLATASETIIFVVLGVSTVNDSHEWNTWFVIFSILFCSIYRAIGVIVLSAGLNNFRLHQLNAVEQFIMSYGGLRGAVAFALVLIVDKKIIPSKDMMVTTTIAVVYFTVFVQGMTIKFFVRILKVPQKSEKALTMNERLHSTVIDHVMGGIEEVADQFLGNYKIRDRFKYFNNKYLRRFLTKHSEVNEPKIFETHSKLNLMDAMNLVNSGSKLTLEPGASFSTLLKNYTAANLNTLAPDEVNGGANHSPLMNLDMGEITYNPSFKDLNDSQIHHILEDAMFKPVKRPRRYSHSQFDENEPKHPPFHHHMRLQIRRLVSESKRRRRKNRNITISNGPLNDNKIQPISTIYLHSSPNHPQVTVTTAGDSDNDDGGITFSASSTTPPDLPPEEEPHRTLTETVLPWKRDEDVNGNDPAKPQEEFPTWVNNRDYYPGYLSPTPTFLESIRDHHPGTSVITESIEEEDECFELENPKPKHVDQYKAFDEHSFGQVEEDIIKEVMQEAQQDRSPSITHVQRRRMFRNSGRRSPDRFSFTSARSEEFSRPTSDLSIECPDVVLDLENEEDNKNTKL</sequence>
<feature type="transmembrane region" description="Helical" evidence="11">
    <location>
        <begin position="84"/>
        <end position="106"/>
    </location>
</feature>
<feature type="region of interest" description="Disordered" evidence="10">
    <location>
        <begin position="688"/>
        <end position="710"/>
    </location>
</feature>
<evidence type="ECO:0000256" key="11">
    <source>
        <dbReference type="SAM" id="Phobius"/>
    </source>
</evidence>
<dbReference type="PANTHER" id="PTHR10110:SF98">
    <property type="entry name" value="SODIUM_HYDROGEN EXCHANGER"/>
    <property type="match status" value="1"/>
</dbReference>
<feature type="transmembrane region" description="Helical" evidence="11">
    <location>
        <begin position="325"/>
        <end position="347"/>
    </location>
</feature>
<feature type="transmembrane region" description="Helical" evidence="11">
    <location>
        <begin position="174"/>
        <end position="196"/>
    </location>
</feature>
<dbReference type="Gene3D" id="6.10.140.1330">
    <property type="match status" value="1"/>
</dbReference>
<dbReference type="GO" id="GO:0015385">
    <property type="term" value="F:sodium:proton antiporter activity"/>
    <property type="evidence" value="ECO:0007669"/>
    <property type="project" value="InterPro"/>
</dbReference>
<dbReference type="AlphaFoldDB" id="A0AAV2AFE4"/>
<feature type="transmembrane region" description="Helical" evidence="11">
    <location>
        <begin position="281"/>
        <end position="305"/>
    </location>
</feature>
<protein>
    <recommendedName>
        <fullName evidence="9">Sodium/hydrogen exchanger</fullName>
    </recommendedName>
</protein>
<keyword evidence="2 9" id="KW-0813">Transport</keyword>
<dbReference type="InterPro" id="IPR004709">
    <property type="entry name" value="NaH_exchanger"/>
</dbReference>
<evidence type="ECO:0000256" key="8">
    <source>
        <dbReference type="ARBA" id="ARBA00023201"/>
    </source>
</evidence>
<feature type="transmembrane region" description="Helical" evidence="11">
    <location>
        <begin position="467"/>
        <end position="489"/>
    </location>
</feature>
<gene>
    <name evidence="13" type="ORF">LARSCL_LOCUS12187</name>
</gene>
<keyword evidence="14" id="KW-1185">Reference proteome</keyword>
<comment type="subcellular location">
    <subcellularLocation>
        <location evidence="1">Membrane</location>
        <topology evidence="1">Multi-pass membrane protein</topology>
    </subcellularLocation>
</comment>
<feature type="transmembrane region" description="Helical" evidence="11">
    <location>
        <begin position="208"/>
        <end position="230"/>
    </location>
</feature>
<dbReference type="InterPro" id="IPR018422">
    <property type="entry name" value="Cation/H_exchanger_CPA1"/>
</dbReference>
<dbReference type="PANTHER" id="PTHR10110">
    <property type="entry name" value="SODIUM/HYDROGEN EXCHANGER"/>
    <property type="match status" value="1"/>
</dbReference>
<dbReference type="Proteomes" id="UP001497382">
    <property type="component" value="Unassembled WGS sequence"/>
</dbReference>
<keyword evidence="8 9" id="KW-0739">Sodium transport</keyword>
<evidence type="ECO:0000256" key="3">
    <source>
        <dbReference type="ARBA" id="ARBA00022692"/>
    </source>
</evidence>
<evidence type="ECO:0000259" key="12">
    <source>
        <dbReference type="Pfam" id="PF00999"/>
    </source>
</evidence>
<dbReference type="GO" id="GO:0051453">
    <property type="term" value="P:regulation of intracellular pH"/>
    <property type="evidence" value="ECO:0007669"/>
    <property type="project" value="TreeGrafter"/>
</dbReference>
<feature type="transmembrane region" description="Helical" evidence="11">
    <location>
        <begin position="237"/>
        <end position="261"/>
    </location>
</feature>
<evidence type="ECO:0000256" key="7">
    <source>
        <dbReference type="ARBA" id="ARBA00023136"/>
    </source>
</evidence>
<dbReference type="EMBL" id="CAXIEN010000157">
    <property type="protein sequence ID" value="CAL1282667.1"/>
    <property type="molecule type" value="Genomic_DNA"/>
</dbReference>
<evidence type="ECO:0000256" key="1">
    <source>
        <dbReference type="ARBA" id="ARBA00004141"/>
    </source>
</evidence>
<evidence type="ECO:0000313" key="14">
    <source>
        <dbReference type="Proteomes" id="UP001497382"/>
    </source>
</evidence>
<dbReference type="PRINTS" id="PR01084">
    <property type="entry name" value="NAHEXCHNGR"/>
</dbReference>
<dbReference type="Pfam" id="PF00999">
    <property type="entry name" value="Na_H_Exchanger"/>
    <property type="match status" value="1"/>
</dbReference>
<reference evidence="13 14" key="1">
    <citation type="submission" date="2024-04" db="EMBL/GenBank/DDBJ databases">
        <authorList>
            <person name="Rising A."/>
            <person name="Reimegard J."/>
            <person name="Sonavane S."/>
            <person name="Akerstrom W."/>
            <person name="Nylinder S."/>
            <person name="Hedman E."/>
            <person name="Kallberg Y."/>
        </authorList>
    </citation>
    <scope>NUCLEOTIDE SEQUENCE [LARGE SCALE GENOMIC DNA]</scope>
</reference>
<evidence type="ECO:0000256" key="6">
    <source>
        <dbReference type="ARBA" id="ARBA00023065"/>
    </source>
</evidence>
<feature type="domain" description="Cation/H+ exchanger transmembrane" evidence="12">
    <location>
        <begin position="99"/>
        <end position="490"/>
    </location>
</feature>
<organism evidence="13 14">
    <name type="scientific">Larinioides sclopetarius</name>
    <dbReference type="NCBI Taxonomy" id="280406"/>
    <lineage>
        <taxon>Eukaryota</taxon>
        <taxon>Metazoa</taxon>
        <taxon>Ecdysozoa</taxon>
        <taxon>Arthropoda</taxon>
        <taxon>Chelicerata</taxon>
        <taxon>Arachnida</taxon>
        <taxon>Araneae</taxon>
        <taxon>Araneomorphae</taxon>
        <taxon>Entelegynae</taxon>
        <taxon>Araneoidea</taxon>
        <taxon>Araneidae</taxon>
        <taxon>Larinioides</taxon>
    </lineage>
</organism>
<dbReference type="GO" id="GO:0098719">
    <property type="term" value="P:sodium ion import across plasma membrane"/>
    <property type="evidence" value="ECO:0007669"/>
    <property type="project" value="TreeGrafter"/>
</dbReference>
<keyword evidence="6 9" id="KW-0406">Ion transport</keyword>
<name>A0AAV2AFE4_9ARAC</name>
<feature type="compositionally biased region" description="Polar residues" evidence="10">
    <location>
        <begin position="699"/>
        <end position="710"/>
    </location>
</feature>
<proteinExistence type="inferred from homology"/>
<dbReference type="InterPro" id="IPR006153">
    <property type="entry name" value="Cation/H_exchanger_TM"/>
</dbReference>
<keyword evidence="3 9" id="KW-0812">Transmembrane</keyword>
<feature type="transmembrane region" description="Helical" evidence="11">
    <location>
        <begin position="437"/>
        <end position="455"/>
    </location>
</feature>
<feature type="region of interest" description="Disordered" evidence="10">
    <location>
        <begin position="774"/>
        <end position="793"/>
    </location>
</feature>
<feature type="transmembrane region" description="Helical" evidence="11">
    <location>
        <begin position="398"/>
        <end position="417"/>
    </location>
</feature>
<dbReference type="GO" id="GO:0005886">
    <property type="term" value="C:plasma membrane"/>
    <property type="evidence" value="ECO:0007669"/>
    <property type="project" value="TreeGrafter"/>
</dbReference>
<keyword evidence="7 11" id="KW-0472">Membrane</keyword>
<evidence type="ECO:0000256" key="9">
    <source>
        <dbReference type="RuleBase" id="RU003722"/>
    </source>
</evidence>
<dbReference type="GO" id="GO:0015386">
    <property type="term" value="F:potassium:proton antiporter activity"/>
    <property type="evidence" value="ECO:0007669"/>
    <property type="project" value="TreeGrafter"/>
</dbReference>
<evidence type="ECO:0000256" key="5">
    <source>
        <dbReference type="ARBA" id="ARBA00023053"/>
    </source>
</evidence>
<keyword evidence="9" id="KW-0050">Antiport</keyword>
<evidence type="ECO:0000256" key="4">
    <source>
        <dbReference type="ARBA" id="ARBA00022989"/>
    </source>
</evidence>
<comment type="caution">
    <text evidence="13">The sequence shown here is derived from an EMBL/GenBank/DDBJ whole genome shotgun (WGS) entry which is preliminary data.</text>
</comment>
<feature type="region of interest" description="Disordered" evidence="10">
    <location>
        <begin position="733"/>
        <end position="762"/>
    </location>
</feature>